<reference evidence="3 4" key="1">
    <citation type="submission" date="2020-02" db="EMBL/GenBank/DDBJ databases">
        <authorList>
            <person name="Ferguson B K."/>
        </authorList>
    </citation>
    <scope>NUCLEOTIDE SEQUENCE [LARGE SCALE GENOMIC DNA]</scope>
</reference>
<dbReference type="GO" id="GO:0005524">
    <property type="term" value="F:ATP binding"/>
    <property type="evidence" value="ECO:0007669"/>
    <property type="project" value="UniProtKB-KW"/>
</dbReference>
<dbReference type="OrthoDB" id="8173462at2759"/>
<dbReference type="InterPro" id="IPR041569">
    <property type="entry name" value="AAA_lid_3"/>
</dbReference>
<dbReference type="Proteomes" id="UP000479190">
    <property type="component" value="Unassembled WGS sequence"/>
</dbReference>
<dbReference type="PANTHER" id="PTHR23077:SF12">
    <property type="entry name" value="PEROXISOMAL ATPASE PEX1"/>
    <property type="match status" value="1"/>
</dbReference>
<accession>A0A6H5IP38</accession>
<dbReference type="PROSITE" id="PS00674">
    <property type="entry name" value="AAA"/>
    <property type="match status" value="1"/>
</dbReference>
<dbReference type="GO" id="GO:0016558">
    <property type="term" value="P:protein import into peroxisome matrix"/>
    <property type="evidence" value="ECO:0007669"/>
    <property type="project" value="TreeGrafter"/>
</dbReference>
<dbReference type="Gene3D" id="3.40.50.300">
    <property type="entry name" value="P-loop containing nucleotide triphosphate hydrolases"/>
    <property type="match status" value="2"/>
</dbReference>
<dbReference type="InterPro" id="IPR050168">
    <property type="entry name" value="AAA_ATPase_domain"/>
</dbReference>
<evidence type="ECO:0000259" key="2">
    <source>
        <dbReference type="SMART" id="SM00382"/>
    </source>
</evidence>
<gene>
    <name evidence="3" type="ORF">TBRA_LOCUS10274</name>
</gene>
<dbReference type="Pfam" id="PF17862">
    <property type="entry name" value="AAA_lid_3"/>
    <property type="match status" value="1"/>
</dbReference>
<evidence type="ECO:0000313" key="3">
    <source>
        <dbReference type="EMBL" id="CAB0038493.1"/>
    </source>
</evidence>
<feature type="domain" description="AAA+ ATPase" evidence="2">
    <location>
        <begin position="318"/>
        <end position="489"/>
    </location>
</feature>
<dbReference type="InterPro" id="IPR003959">
    <property type="entry name" value="ATPase_AAA_core"/>
</dbReference>
<dbReference type="InterPro" id="IPR003960">
    <property type="entry name" value="ATPase_AAA_CS"/>
</dbReference>
<dbReference type="SMART" id="SM00382">
    <property type="entry name" value="AAA"/>
    <property type="match status" value="2"/>
</dbReference>
<dbReference type="GO" id="GO:0005829">
    <property type="term" value="C:cytosol"/>
    <property type="evidence" value="ECO:0007669"/>
    <property type="project" value="TreeGrafter"/>
</dbReference>
<dbReference type="GO" id="GO:0005778">
    <property type="term" value="C:peroxisomal membrane"/>
    <property type="evidence" value="ECO:0007669"/>
    <property type="project" value="TreeGrafter"/>
</dbReference>
<keyword evidence="4" id="KW-1185">Reference proteome</keyword>
<dbReference type="PANTHER" id="PTHR23077">
    <property type="entry name" value="AAA-FAMILY ATPASE"/>
    <property type="match status" value="1"/>
</dbReference>
<dbReference type="EMBL" id="CADCXV010000908">
    <property type="protein sequence ID" value="CAB0038493.1"/>
    <property type="molecule type" value="Genomic_DNA"/>
</dbReference>
<organism evidence="3 4">
    <name type="scientific">Trichogramma brassicae</name>
    <dbReference type="NCBI Taxonomy" id="86971"/>
    <lineage>
        <taxon>Eukaryota</taxon>
        <taxon>Metazoa</taxon>
        <taxon>Ecdysozoa</taxon>
        <taxon>Arthropoda</taxon>
        <taxon>Hexapoda</taxon>
        <taxon>Insecta</taxon>
        <taxon>Pterygota</taxon>
        <taxon>Neoptera</taxon>
        <taxon>Endopterygota</taxon>
        <taxon>Hymenoptera</taxon>
        <taxon>Apocrita</taxon>
        <taxon>Proctotrupomorpha</taxon>
        <taxon>Chalcidoidea</taxon>
        <taxon>Trichogrammatidae</taxon>
        <taxon>Trichogramma</taxon>
    </lineage>
</organism>
<dbReference type="InterPro" id="IPR027417">
    <property type="entry name" value="P-loop_NTPase"/>
</dbReference>
<dbReference type="GO" id="GO:0016887">
    <property type="term" value="F:ATP hydrolysis activity"/>
    <property type="evidence" value="ECO:0007669"/>
    <property type="project" value="InterPro"/>
</dbReference>
<sequence>MKDLLDECSTLLKLSLSLTRHQRSSSNVVDNALIIGAPGSGKTTCCRALAARFRAGPVHCHTRHLDCRGLKGKKAELVQKLLGAELARACYLQPAILFLDDLDSVTSVSNQGSEEEITPDSTNAAKITEIVVTGTRELQRAGHSVALVATCSDLAKLGKKLRDARGIHFFRTHLTIGRLEKSERIKILRSCLEDKMPVSSDIDWDNYANKTEGWVIQDLAVLADKAAYAAWKRHVSEKRLRRDVTAATTTALTLSAEDLDATLARSQPASLRGVQLYRGSGHRWRDIGGLARVKAGLVEILHWPLRYPAVFKRAPVKLQSGILLYGMPGTGKTMLAGAIAKECGLNLISVKGPELLSKYIGASEEAVRNVFEKAQRAKPCVLFFDEFDSLAPRYMHSHHYCTAATRYAHRKRVFFWFLSFKLCFFFLRRGHDSTGVTDRVVNQLLTHLDGIEGREGVAVVAASSRPDLLDPALLRPGRLDKSLLCPLPDTEREEILAALCETHGIDSEQLDLRALAAATEDFTGADLNAVVAQAKLCAIEASLELSKKSDVIVVVGQEELVKSMLATKPSLLASEKQKYQRM</sequence>
<feature type="domain" description="AAA+ ATPase" evidence="2">
    <location>
        <begin position="28"/>
        <end position="180"/>
    </location>
</feature>
<comment type="similarity">
    <text evidence="1">Belongs to the AAA ATPase family.</text>
</comment>
<name>A0A6H5IP38_9HYME</name>
<dbReference type="AlphaFoldDB" id="A0A6H5IP38"/>
<dbReference type="Gene3D" id="1.10.8.60">
    <property type="match status" value="2"/>
</dbReference>
<keyword evidence="1" id="KW-0067">ATP-binding</keyword>
<dbReference type="SUPFAM" id="SSF52540">
    <property type="entry name" value="P-loop containing nucleoside triphosphate hydrolases"/>
    <property type="match status" value="2"/>
</dbReference>
<dbReference type="InterPro" id="IPR003593">
    <property type="entry name" value="AAA+_ATPase"/>
</dbReference>
<protein>
    <recommendedName>
        <fullName evidence="2">AAA+ ATPase domain-containing protein</fullName>
    </recommendedName>
</protein>
<keyword evidence="1" id="KW-0547">Nucleotide-binding</keyword>
<evidence type="ECO:0000313" key="4">
    <source>
        <dbReference type="Proteomes" id="UP000479190"/>
    </source>
</evidence>
<evidence type="ECO:0000256" key="1">
    <source>
        <dbReference type="RuleBase" id="RU003651"/>
    </source>
</evidence>
<dbReference type="Pfam" id="PF00004">
    <property type="entry name" value="AAA"/>
    <property type="match status" value="3"/>
</dbReference>
<proteinExistence type="inferred from homology"/>